<keyword evidence="2" id="KW-0442">Lipid degradation</keyword>
<evidence type="ECO:0000313" key="5">
    <source>
        <dbReference type="Proteomes" id="UP000829494"/>
    </source>
</evidence>
<organism evidence="4 5">
    <name type="scientific">Streptomyces rimosus subsp. rimosus</name>
    <dbReference type="NCBI Taxonomy" id="132474"/>
    <lineage>
        <taxon>Bacteria</taxon>
        <taxon>Bacillati</taxon>
        <taxon>Actinomycetota</taxon>
        <taxon>Actinomycetes</taxon>
        <taxon>Kitasatosporales</taxon>
        <taxon>Streptomycetaceae</taxon>
        <taxon>Streptomyces</taxon>
    </lineage>
</organism>
<keyword evidence="5" id="KW-1185">Reference proteome</keyword>
<reference evidence="4 5" key="1">
    <citation type="submission" date="2022-03" db="EMBL/GenBank/DDBJ databases">
        <title>Complete genome of Streptomyces rimosus ssp. rimosus R7 (=ATCC 10970).</title>
        <authorList>
            <person name="Beganovic S."/>
            <person name="Ruckert C."/>
            <person name="Busche T."/>
            <person name="Kalinowski J."/>
            <person name="Wittmann C."/>
        </authorList>
    </citation>
    <scope>NUCLEOTIDE SEQUENCE [LARGE SCALE GENOMIC DNA]</scope>
    <source>
        <strain evidence="4 5">R7</strain>
    </source>
</reference>
<dbReference type="GO" id="GO:0016787">
    <property type="term" value="F:hydrolase activity"/>
    <property type="evidence" value="ECO:0007669"/>
    <property type="project" value="UniProtKB-KW"/>
</dbReference>
<evidence type="ECO:0000256" key="2">
    <source>
        <dbReference type="ARBA" id="ARBA00022963"/>
    </source>
</evidence>
<keyword evidence="3" id="KW-0443">Lipid metabolism</keyword>
<name>A0ABY3Z1T8_STRRM</name>
<evidence type="ECO:0000313" key="4">
    <source>
        <dbReference type="EMBL" id="UNZ04034.1"/>
    </source>
</evidence>
<dbReference type="InterPro" id="IPR029058">
    <property type="entry name" value="AB_hydrolase_fold"/>
</dbReference>
<dbReference type="PANTHER" id="PTHR10272:SF0">
    <property type="entry name" value="PLATELET-ACTIVATING FACTOR ACETYLHYDROLASE"/>
    <property type="match status" value="1"/>
</dbReference>
<evidence type="ECO:0000256" key="3">
    <source>
        <dbReference type="ARBA" id="ARBA00023098"/>
    </source>
</evidence>
<evidence type="ECO:0000256" key="1">
    <source>
        <dbReference type="ARBA" id="ARBA00022801"/>
    </source>
</evidence>
<dbReference type="PANTHER" id="PTHR10272">
    <property type="entry name" value="PLATELET-ACTIVATING FACTOR ACETYLHYDROLASE"/>
    <property type="match status" value="1"/>
</dbReference>
<gene>
    <name evidence="4" type="ORF">SRIMR7_17895</name>
</gene>
<keyword evidence="1 4" id="KW-0378">Hydrolase</keyword>
<dbReference type="EMBL" id="CP094298">
    <property type="protein sequence ID" value="UNZ04034.1"/>
    <property type="molecule type" value="Genomic_DNA"/>
</dbReference>
<dbReference type="SUPFAM" id="SSF53474">
    <property type="entry name" value="alpha/beta-Hydrolases"/>
    <property type="match status" value="1"/>
</dbReference>
<accession>A0ABY3Z1T8</accession>
<sequence length="515" mass="51762">MDMSGVGVVGAEGGEARGSGVVEAGGAEVRGGGVVAAGDAGAEVGGVVAAGGAGAGCGGVVGAGAAEVRGAGAGGGVVAAGAGRRGFAKAVVLGVGALFGGGGGGGGGGWGVGGVVVAALAACRWGRGVRGGSVGAGRVGSGEGVVLELPGAGGGYSVGVAELYLVDRRRRDPWEGIAVREVVVSVFYPAGEVRGLSLARQFSPAVAGVFGEVMPLVRPGLPRVGANWAGTATHAYVGAPVLGGRWPVLVYSPGGGDPRGLGTCVAEELASWGWVVVCVDHPGDAVAVEFPGDRVGRERVRTTVFRGDPRADAGVFRTMVGARVADVRFVLDELGSFAAGRGVDAAGRAVPRGFGRALDLRRVGVYGHSAGGTAAAQAMYEDRRIGAAVNWEGFLDQAPGASGRPGELLPVARCGVDRPLLLVGTDGFAGREELGRSWSAVRAHSGGRVRQRRFADAAHWVFTDYAAMVPQLQTAGLMSAEARKGLVGSVAPEVSVPEVRRSVRRFFEGWRLGWW</sequence>
<protein>
    <submittedName>
        <fullName evidence="4">Alpha/beta hydrolase family protein</fullName>
    </submittedName>
</protein>
<dbReference type="Proteomes" id="UP000829494">
    <property type="component" value="Chromosome"/>
</dbReference>
<proteinExistence type="predicted"/>
<dbReference type="Pfam" id="PF03403">
    <property type="entry name" value="PAF-AH_p_II"/>
    <property type="match status" value="1"/>
</dbReference>
<dbReference type="Gene3D" id="3.40.50.1820">
    <property type="entry name" value="alpha/beta hydrolase"/>
    <property type="match status" value="1"/>
</dbReference>